<dbReference type="PANTHER" id="PTHR11079">
    <property type="entry name" value="CYTOSINE DEAMINASE FAMILY MEMBER"/>
    <property type="match status" value="1"/>
</dbReference>
<protein>
    <submittedName>
        <fullName evidence="5">Ribonuclease</fullName>
    </submittedName>
</protein>
<dbReference type="GO" id="GO:0008033">
    <property type="term" value="P:tRNA processing"/>
    <property type="evidence" value="ECO:0007669"/>
    <property type="project" value="UniProtKB-KW"/>
</dbReference>
<dbReference type="RefSeq" id="XP_007293409.1">
    <property type="nucleotide sequence ID" value="XM_007293347.1"/>
</dbReference>
<evidence type="ECO:0000256" key="2">
    <source>
        <dbReference type="ARBA" id="ARBA00038160"/>
    </source>
</evidence>
<evidence type="ECO:0000256" key="3">
    <source>
        <dbReference type="SAM" id="MobiDB-lite"/>
    </source>
</evidence>
<feature type="compositionally biased region" description="Basic and acidic residues" evidence="3">
    <location>
        <begin position="375"/>
        <end position="393"/>
    </location>
</feature>
<dbReference type="SUPFAM" id="SSF53927">
    <property type="entry name" value="Cytidine deaminase-like"/>
    <property type="match status" value="1"/>
</dbReference>
<dbReference type="Pfam" id="PF00383">
    <property type="entry name" value="dCMP_cyt_deam_1"/>
    <property type="match status" value="1"/>
</dbReference>
<accession>K1WT45</accession>
<evidence type="ECO:0000313" key="6">
    <source>
        <dbReference type="Proteomes" id="UP000006753"/>
    </source>
</evidence>
<comment type="similarity">
    <text evidence="2">Belongs to the cytidine and deoxycytidylate deaminase family. ADAT3 subfamily.</text>
</comment>
<dbReference type="InParanoid" id="K1WT45"/>
<dbReference type="InterPro" id="IPR002125">
    <property type="entry name" value="CMP_dCMP_dom"/>
</dbReference>
<dbReference type="InterPro" id="IPR016193">
    <property type="entry name" value="Cytidine_deaminase-like"/>
</dbReference>
<dbReference type="GO" id="GO:0005634">
    <property type="term" value="C:nucleus"/>
    <property type="evidence" value="ECO:0007669"/>
    <property type="project" value="TreeGrafter"/>
</dbReference>
<reference evidence="5 6" key="1">
    <citation type="journal article" date="2012" name="BMC Genomics">
        <title>Sequencing the genome of Marssonina brunnea reveals fungus-poplar co-evolution.</title>
        <authorList>
            <person name="Zhu S."/>
            <person name="Cao Y.-Z."/>
            <person name="Jiang C."/>
            <person name="Tan B.-Y."/>
            <person name="Wang Z."/>
            <person name="Feng S."/>
            <person name="Zhang L."/>
            <person name="Su X.-H."/>
            <person name="Brejova B."/>
            <person name="Vinar T."/>
            <person name="Xu M."/>
            <person name="Wang M.-X."/>
            <person name="Zhang S.-G."/>
            <person name="Huang M.-R."/>
            <person name="Wu R."/>
            <person name="Zhou Y."/>
        </authorList>
    </citation>
    <scope>NUCLEOTIDE SEQUENCE [LARGE SCALE GENOMIC DNA]</scope>
    <source>
        <strain evidence="5 6">MB_m1</strain>
    </source>
</reference>
<dbReference type="STRING" id="1072389.K1WT45"/>
<evidence type="ECO:0000256" key="1">
    <source>
        <dbReference type="ARBA" id="ARBA00022694"/>
    </source>
</evidence>
<feature type="region of interest" description="Disordered" evidence="3">
    <location>
        <begin position="352"/>
        <end position="393"/>
    </location>
</feature>
<gene>
    <name evidence="5" type="ORF">MBM_05520</name>
</gene>
<feature type="domain" description="CMP/dCMP-type deaminase" evidence="4">
    <location>
        <begin position="421"/>
        <end position="449"/>
    </location>
</feature>
<keyword evidence="6" id="KW-1185">Reference proteome</keyword>
<dbReference type="AlphaFoldDB" id="K1WT45"/>
<evidence type="ECO:0000259" key="4">
    <source>
        <dbReference type="Pfam" id="PF00383"/>
    </source>
</evidence>
<organism evidence="5 6">
    <name type="scientific">Marssonina brunnea f. sp. multigermtubi (strain MB_m1)</name>
    <name type="common">Marssonina leaf spot fungus</name>
    <dbReference type="NCBI Taxonomy" id="1072389"/>
    <lineage>
        <taxon>Eukaryota</taxon>
        <taxon>Fungi</taxon>
        <taxon>Dikarya</taxon>
        <taxon>Ascomycota</taxon>
        <taxon>Pezizomycotina</taxon>
        <taxon>Leotiomycetes</taxon>
        <taxon>Helotiales</taxon>
        <taxon>Drepanopezizaceae</taxon>
        <taxon>Drepanopeziza</taxon>
    </lineage>
</organism>
<dbReference type="Proteomes" id="UP000006753">
    <property type="component" value="Unassembled WGS sequence"/>
</dbReference>
<sequence>MPAQGAIEKLPKEGGNERDGARGPDEEGRGGDSDREGVFEALKTTLETRGKGRESSVRVFVTAVEARMASAALSLVRKLVPDDGGLDLQHLRRVAKLADLPSQVQVRLTAPSDMPAEERAKRTLFLICGPTTAISFPDLLIPLRDILGEAELFEVDVPLLAPTSQEQAEGWTRSFWPTVYKKSNPFGPHVSILARAEEEMKEEVGRYFDLAEKVAGDCRDRGLGERVGVCVVERKGGKGRVVAVAGDVRWMGWEKRVGCGNVCAHAVMRAIGMVAEGVKGRGDAEDGRHDVEIEGDGVAAAVLEKDLGTSAISTAAASVDKIEGAKGGTISAPSTVEGVHRLDPTIAATEAGHPEISGSADTQAGDISFTFSSNHTDRDQQQKQTRAPDHSLDELFQDTPLLPLEKQHYDPSGNQNGYLCHDLEIYCTHEPCVMCSMAIVHSRFGRVVFRRRMGETGGLCADGELGHGLFWRKELNWTLLAWQWKRGEEEDGAGDVEPHLHA</sequence>
<dbReference type="KEGG" id="mbe:MBM_05520"/>
<dbReference type="EMBL" id="JH921439">
    <property type="protein sequence ID" value="EKD16226.1"/>
    <property type="molecule type" value="Genomic_DNA"/>
</dbReference>
<proteinExistence type="inferred from homology"/>
<dbReference type="GO" id="GO:0052717">
    <property type="term" value="F:tRNA-specific adenosine-34 deaminase activity"/>
    <property type="evidence" value="ECO:0007669"/>
    <property type="project" value="TreeGrafter"/>
</dbReference>
<dbReference type="OMA" id="HEPCVAC"/>
<dbReference type="GeneID" id="18761455"/>
<feature type="compositionally biased region" description="Basic and acidic residues" evidence="3">
    <location>
        <begin position="9"/>
        <end position="37"/>
    </location>
</feature>
<evidence type="ECO:0000313" key="5">
    <source>
        <dbReference type="EMBL" id="EKD16226.1"/>
    </source>
</evidence>
<dbReference type="eggNOG" id="KOG2771">
    <property type="taxonomic scope" value="Eukaryota"/>
</dbReference>
<dbReference type="OrthoDB" id="3180714at2759"/>
<dbReference type="HOGENOM" id="CLU_024580_0_0_1"/>
<name>K1WT45_MARBU</name>
<dbReference type="PANTHER" id="PTHR11079:SF156">
    <property type="entry name" value="INACTIVE TRNA-SPECIFIC ADENOSINE DEAMINASE-LIKE PROTEIN 3-RELATED"/>
    <property type="match status" value="1"/>
</dbReference>
<keyword evidence="1" id="KW-0819">tRNA processing</keyword>
<feature type="region of interest" description="Disordered" evidence="3">
    <location>
        <begin position="1"/>
        <end position="37"/>
    </location>
</feature>
<dbReference type="GO" id="GO:0005737">
    <property type="term" value="C:cytoplasm"/>
    <property type="evidence" value="ECO:0007669"/>
    <property type="project" value="TreeGrafter"/>
</dbReference>
<dbReference type="Gene3D" id="3.40.140.10">
    <property type="entry name" value="Cytidine Deaminase, domain 2"/>
    <property type="match status" value="1"/>
</dbReference>